<name>A0A0F9N0B1_9ZZZZ</name>
<evidence type="ECO:0000313" key="1">
    <source>
        <dbReference type="EMBL" id="KKN12960.1"/>
    </source>
</evidence>
<organism evidence="1">
    <name type="scientific">marine sediment metagenome</name>
    <dbReference type="NCBI Taxonomy" id="412755"/>
    <lineage>
        <taxon>unclassified sequences</taxon>
        <taxon>metagenomes</taxon>
        <taxon>ecological metagenomes</taxon>
    </lineage>
</organism>
<dbReference type="AlphaFoldDB" id="A0A0F9N0B1"/>
<gene>
    <name evidence="1" type="ORF">LCGC14_1011290</name>
</gene>
<sequence>MRLFTMINQIIKKYQFYLDDGLDLHIMVKNKPSNKYP</sequence>
<proteinExistence type="predicted"/>
<reference evidence="1" key="1">
    <citation type="journal article" date="2015" name="Nature">
        <title>Complex archaea that bridge the gap between prokaryotes and eukaryotes.</title>
        <authorList>
            <person name="Spang A."/>
            <person name="Saw J.H."/>
            <person name="Jorgensen S.L."/>
            <person name="Zaremba-Niedzwiedzka K."/>
            <person name="Martijn J."/>
            <person name="Lind A.E."/>
            <person name="van Eijk R."/>
            <person name="Schleper C."/>
            <person name="Guy L."/>
            <person name="Ettema T.J."/>
        </authorList>
    </citation>
    <scope>NUCLEOTIDE SEQUENCE</scope>
</reference>
<accession>A0A0F9N0B1</accession>
<comment type="caution">
    <text evidence="1">The sequence shown here is derived from an EMBL/GenBank/DDBJ whole genome shotgun (WGS) entry which is preliminary data.</text>
</comment>
<dbReference type="EMBL" id="LAZR01003974">
    <property type="protein sequence ID" value="KKN12960.1"/>
    <property type="molecule type" value="Genomic_DNA"/>
</dbReference>
<protein>
    <submittedName>
        <fullName evidence="1">Uncharacterized protein</fullName>
    </submittedName>
</protein>